<evidence type="ECO:0000313" key="3">
    <source>
        <dbReference type="Proteomes" id="UP000178820"/>
    </source>
</evidence>
<evidence type="ECO:0000313" key="2">
    <source>
        <dbReference type="EMBL" id="OGZ68448.1"/>
    </source>
</evidence>
<comment type="caution">
    <text evidence="2">The sequence shown here is derived from an EMBL/GenBank/DDBJ whole genome shotgun (WGS) entry which is preliminary data.</text>
</comment>
<organism evidence="2 3">
    <name type="scientific">Candidatus Staskawiczbacteria bacterium RIFCSPHIGHO2_02_FULL_42_22</name>
    <dbReference type="NCBI Taxonomy" id="1802207"/>
    <lineage>
        <taxon>Bacteria</taxon>
        <taxon>Candidatus Staskawicziibacteriota</taxon>
    </lineage>
</organism>
<name>A0A1G2I309_9BACT</name>
<sequence>MTKSFFKKSFESKSSALPKTGSIIAPGCLASDYGTLRQGEITDVKVSEDIISILVRTETAEEDLRGYLTSKNGWEEVSRFEE</sequence>
<feature type="region of interest" description="Disordered" evidence="1">
    <location>
        <begin position="1"/>
        <end position="24"/>
    </location>
</feature>
<proteinExistence type="predicted"/>
<evidence type="ECO:0000256" key="1">
    <source>
        <dbReference type="SAM" id="MobiDB-lite"/>
    </source>
</evidence>
<dbReference type="EMBL" id="MHOT01000022">
    <property type="protein sequence ID" value="OGZ68448.1"/>
    <property type="molecule type" value="Genomic_DNA"/>
</dbReference>
<dbReference type="Proteomes" id="UP000178820">
    <property type="component" value="Unassembled WGS sequence"/>
</dbReference>
<reference evidence="2 3" key="1">
    <citation type="journal article" date="2016" name="Nat. Commun.">
        <title>Thousands of microbial genomes shed light on interconnected biogeochemical processes in an aquifer system.</title>
        <authorList>
            <person name="Anantharaman K."/>
            <person name="Brown C.T."/>
            <person name="Hug L.A."/>
            <person name="Sharon I."/>
            <person name="Castelle C.J."/>
            <person name="Probst A.J."/>
            <person name="Thomas B.C."/>
            <person name="Singh A."/>
            <person name="Wilkins M.J."/>
            <person name="Karaoz U."/>
            <person name="Brodie E.L."/>
            <person name="Williams K.H."/>
            <person name="Hubbard S.S."/>
            <person name="Banfield J.F."/>
        </authorList>
    </citation>
    <scope>NUCLEOTIDE SEQUENCE [LARGE SCALE GENOMIC DNA]</scope>
</reference>
<protein>
    <submittedName>
        <fullName evidence="2">Uncharacterized protein</fullName>
    </submittedName>
</protein>
<accession>A0A1G2I309</accession>
<gene>
    <name evidence="2" type="ORF">A3D44_00705</name>
</gene>
<dbReference type="AlphaFoldDB" id="A0A1G2I309"/>